<dbReference type="Gene3D" id="3.30.40.10">
    <property type="entry name" value="Zinc/RING finger domain, C3HC4 (zinc finger)"/>
    <property type="match status" value="1"/>
</dbReference>
<dbReference type="SUPFAM" id="SSF81901">
    <property type="entry name" value="HCP-like"/>
    <property type="match status" value="1"/>
</dbReference>
<dbReference type="InterPro" id="IPR006597">
    <property type="entry name" value="Sel1-like"/>
</dbReference>
<reference evidence="4" key="1">
    <citation type="submission" date="2021-01" db="EMBL/GenBank/DDBJ databases">
        <authorList>
            <person name="Corre E."/>
            <person name="Pelletier E."/>
            <person name="Niang G."/>
            <person name="Scheremetjew M."/>
            <person name="Finn R."/>
            <person name="Kale V."/>
            <person name="Holt S."/>
            <person name="Cochrane G."/>
            <person name="Meng A."/>
            <person name="Brown T."/>
            <person name="Cohen L."/>
        </authorList>
    </citation>
    <scope>NUCLEOTIDE SEQUENCE</scope>
    <source>
        <strain evidence="4">Isolate 1302-5</strain>
    </source>
</reference>
<sequence>MLCCCLLRVLVCRIAPCRRSLHRCSVPLSYFCIIRLLGLSQSQVLAVVRLDQGGLDLREFPLAANPHRRRSNMHRQISESRFGSGDRRRRSLGGERRSPSSVSIEGDSRIPEETNFRETCDGIADEFICPITMELPVEPVMAEDGFTYDKSAILKLIQQQKTNLRSPYTNEPMGPKLLPAVQVRNVIEKLVSSGAISGEKAEYWKERIRDEKELKDVKQRADDGEEDAMYKLGCWYGHGKKGLRKDSGLAYQWYRKSADHGCVKGMAAAGYHLVKGLGVEMNRVEGMSLLGMATYARGGSDFAAYFLGIWYDDGSCGLPQNQERAMFWLNKVVNQSCEVRHLTEYHRVNAADRLKKLKEEPFAG</sequence>
<dbReference type="AlphaFoldDB" id="A0A7S4I3J5"/>
<evidence type="ECO:0000259" key="3">
    <source>
        <dbReference type="PROSITE" id="PS51698"/>
    </source>
</evidence>
<evidence type="ECO:0000256" key="1">
    <source>
        <dbReference type="SAM" id="MobiDB-lite"/>
    </source>
</evidence>
<dbReference type="GO" id="GO:0004842">
    <property type="term" value="F:ubiquitin-protein transferase activity"/>
    <property type="evidence" value="ECO:0007669"/>
    <property type="project" value="InterPro"/>
</dbReference>
<proteinExistence type="predicted"/>
<dbReference type="InterPro" id="IPR013083">
    <property type="entry name" value="Znf_RING/FYVE/PHD"/>
</dbReference>
<feature type="region of interest" description="Disordered" evidence="1">
    <location>
        <begin position="68"/>
        <end position="109"/>
    </location>
</feature>
<dbReference type="InterPro" id="IPR011990">
    <property type="entry name" value="TPR-like_helical_dom_sf"/>
</dbReference>
<dbReference type="Gene3D" id="1.25.40.10">
    <property type="entry name" value="Tetratricopeptide repeat domain"/>
    <property type="match status" value="1"/>
</dbReference>
<dbReference type="SUPFAM" id="SSF57850">
    <property type="entry name" value="RING/U-box"/>
    <property type="match status" value="1"/>
</dbReference>
<dbReference type="EMBL" id="HBKQ01010392">
    <property type="protein sequence ID" value="CAE2217522.1"/>
    <property type="molecule type" value="Transcribed_RNA"/>
</dbReference>
<protein>
    <recommendedName>
        <fullName evidence="3">U-box domain-containing protein</fullName>
    </recommendedName>
</protein>
<feature type="signal peptide" evidence="2">
    <location>
        <begin position="1"/>
        <end position="19"/>
    </location>
</feature>
<organism evidence="4">
    <name type="scientific">Odontella aurita</name>
    <dbReference type="NCBI Taxonomy" id="265563"/>
    <lineage>
        <taxon>Eukaryota</taxon>
        <taxon>Sar</taxon>
        <taxon>Stramenopiles</taxon>
        <taxon>Ochrophyta</taxon>
        <taxon>Bacillariophyta</taxon>
        <taxon>Mediophyceae</taxon>
        <taxon>Biddulphiophycidae</taxon>
        <taxon>Eupodiscales</taxon>
        <taxon>Odontellaceae</taxon>
        <taxon>Odontella</taxon>
    </lineage>
</organism>
<name>A0A7S4I3J5_9STRA</name>
<accession>A0A7S4I3J5</accession>
<gene>
    <name evidence="4" type="ORF">OAUR00152_LOCUS7059</name>
</gene>
<keyword evidence="2" id="KW-0732">Signal</keyword>
<evidence type="ECO:0000256" key="2">
    <source>
        <dbReference type="SAM" id="SignalP"/>
    </source>
</evidence>
<evidence type="ECO:0000313" key="4">
    <source>
        <dbReference type="EMBL" id="CAE2217522.1"/>
    </source>
</evidence>
<dbReference type="PROSITE" id="PS51698">
    <property type="entry name" value="U_BOX"/>
    <property type="match status" value="1"/>
</dbReference>
<feature type="domain" description="U-box" evidence="3">
    <location>
        <begin position="122"/>
        <end position="197"/>
    </location>
</feature>
<dbReference type="SMART" id="SM00504">
    <property type="entry name" value="Ubox"/>
    <property type="match status" value="1"/>
</dbReference>
<dbReference type="InterPro" id="IPR052085">
    <property type="entry name" value="WD-SAM-U-box"/>
</dbReference>
<feature type="chain" id="PRO_5030857104" description="U-box domain-containing protein" evidence="2">
    <location>
        <begin position="20"/>
        <end position="364"/>
    </location>
</feature>
<dbReference type="InterPro" id="IPR003613">
    <property type="entry name" value="Ubox_domain"/>
</dbReference>
<dbReference type="Pfam" id="PF04564">
    <property type="entry name" value="U-box"/>
    <property type="match status" value="1"/>
</dbReference>
<dbReference type="CDD" id="cd16655">
    <property type="entry name" value="RING-Ubox_WDSUB1-like"/>
    <property type="match status" value="1"/>
</dbReference>
<dbReference type="PANTHER" id="PTHR46573:SF1">
    <property type="entry name" value="WD REPEAT, SAM AND U-BOX DOMAIN-CONTAINING PROTEIN 1"/>
    <property type="match status" value="1"/>
</dbReference>
<dbReference type="GO" id="GO:0016567">
    <property type="term" value="P:protein ubiquitination"/>
    <property type="evidence" value="ECO:0007669"/>
    <property type="project" value="InterPro"/>
</dbReference>
<dbReference type="SMART" id="SM00671">
    <property type="entry name" value="SEL1"/>
    <property type="match status" value="2"/>
</dbReference>
<dbReference type="PANTHER" id="PTHR46573">
    <property type="entry name" value="WD REPEAT, SAM AND U-BOX DOMAIN-CONTAINING PROTEIN 1"/>
    <property type="match status" value="1"/>
</dbReference>
<dbReference type="Pfam" id="PF08238">
    <property type="entry name" value="Sel1"/>
    <property type="match status" value="3"/>
</dbReference>